<gene>
    <name evidence="2" type="ORF">BMT55_01980</name>
</gene>
<dbReference type="EMBL" id="MPDH01000002">
    <property type="protein sequence ID" value="PNP94280.1"/>
    <property type="molecule type" value="Genomic_DNA"/>
</dbReference>
<reference evidence="2 3" key="1">
    <citation type="submission" date="2016-11" db="EMBL/GenBank/DDBJ databases">
        <title>Whole Genome Sequence of Listeria newyorkensis.</title>
        <authorList>
            <person name="Frink S."/>
            <person name="Morales C."/>
            <person name="Kiang D."/>
        </authorList>
    </citation>
    <scope>NUCLEOTIDE SEQUENCE [LARGE SCALE GENOMIC DNA]</scope>
    <source>
        <strain evidence="2 3">F1604011-044</strain>
    </source>
</reference>
<feature type="domain" description="Rhodanese" evidence="1">
    <location>
        <begin position="20"/>
        <end position="102"/>
    </location>
</feature>
<dbReference type="InterPro" id="IPR001763">
    <property type="entry name" value="Rhodanese-like_dom"/>
</dbReference>
<evidence type="ECO:0000259" key="1">
    <source>
        <dbReference type="PROSITE" id="PS50206"/>
    </source>
</evidence>
<dbReference type="SMART" id="SM00450">
    <property type="entry name" value="RHOD"/>
    <property type="match status" value="1"/>
</dbReference>
<accession>A0ABX4XR40</accession>
<dbReference type="InterPro" id="IPR050229">
    <property type="entry name" value="GlpE_sulfurtransferase"/>
</dbReference>
<dbReference type="RefSeq" id="WP_036092875.1">
    <property type="nucleotide sequence ID" value="NZ_BJEY01000021.1"/>
</dbReference>
<proteinExistence type="predicted"/>
<comment type="caution">
    <text evidence="2">The sequence shown here is derived from an EMBL/GenBank/DDBJ whole genome shotgun (WGS) entry which is preliminary data.</text>
</comment>
<dbReference type="Gene3D" id="3.40.250.10">
    <property type="entry name" value="Rhodanese-like domain"/>
    <property type="match status" value="1"/>
</dbReference>
<name>A0ABX4XR40_9LIST</name>
<dbReference type="Pfam" id="PF00581">
    <property type="entry name" value="Rhodanese"/>
    <property type="match status" value="1"/>
</dbReference>
<evidence type="ECO:0000313" key="2">
    <source>
        <dbReference type="EMBL" id="PNP94280.1"/>
    </source>
</evidence>
<dbReference type="PANTHER" id="PTHR43031">
    <property type="entry name" value="FAD-DEPENDENT OXIDOREDUCTASE"/>
    <property type="match status" value="1"/>
</dbReference>
<dbReference type="CDD" id="cd00158">
    <property type="entry name" value="RHOD"/>
    <property type="match status" value="1"/>
</dbReference>
<dbReference type="PANTHER" id="PTHR43031:SF17">
    <property type="entry name" value="SULFURTRANSFERASE YTWF-RELATED"/>
    <property type="match status" value="1"/>
</dbReference>
<dbReference type="Proteomes" id="UP000236500">
    <property type="component" value="Unassembled WGS sequence"/>
</dbReference>
<dbReference type="SUPFAM" id="SSF52821">
    <property type="entry name" value="Rhodanese/Cell cycle control phosphatase"/>
    <property type="match status" value="1"/>
</dbReference>
<dbReference type="InterPro" id="IPR036873">
    <property type="entry name" value="Rhodanese-like_dom_sf"/>
</dbReference>
<organism evidence="2 3">
    <name type="scientific">Listeria newyorkensis</name>
    <dbReference type="NCBI Taxonomy" id="1497681"/>
    <lineage>
        <taxon>Bacteria</taxon>
        <taxon>Bacillati</taxon>
        <taxon>Bacillota</taxon>
        <taxon>Bacilli</taxon>
        <taxon>Bacillales</taxon>
        <taxon>Listeriaceae</taxon>
        <taxon>Listeria</taxon>
    </lineage>
</organism>
<evidence type="ECO:0000313" key="3">
    <source>
        <dbReference type="Proteomes" id="UP000236500"/>
    </source>
</evidence>
<dbReference type="PROSITE" id="PS50206">
    <property type="entry name" value="RHODANESE_3"/>
    <property type="match status" value="1"/>
</dbReference>
<protein>
    <submittedName>
        <fullName evidence="2">Rhodanese</fullName>
    </submittedName>
</protein>
<sequence length="104" mass="11877">MFCLFKKIPTISIRELQGKLDKNTILLDVRSPLEYKRGHIKNAKNVPLNRISHYEQKKETTIFVICQSGVRSKQAFRKLTKKGYNVINVGGGMNHWHGPIKGGN</sequence>
<keyword evidence="3" id="KW-1185">Reference proteome</keyword>